<comment type="caution">
    <text evidence="1">The sequence shown here is derived from an EMBL/GenBank/DDBJ whole genome shotgun (WGS) entry which is preliminary data.</text>
</comment>
<accession>A0A1V1P2U2</accession>
<dbReference type="EMBL" id="ATBP01000751">
    <property type="protein sequence ID" value="ETR69055.1"/>
    <property type="molecule type" value="Genomic_DNA"/>
</dbReference>
<reference evidence="2" key="1">
    <citation type="submission" date="2012-11" db="EMBL/GenBank/DDBJ databases">
        <authorList>
            <person name="Lucero-Rivera Y.E."/>
            <person name="Tovar-Ramirez D."/>
        </authorList>
    </citation>
    <scope>NUCLEOTIDE SEQUENCE [LARGE SCALE GENOMIC DNA]</scope>
    <source>
        <strain evidence="2">Araruama</strain>
    </source>
</reference>
<dbReference type="Proteomes" id="UP000189670">
    <property type="component" value="Unassembled WGS sequence"/>
</dbReference>
<evidence type="ECO:0008006" key="3">
    <source>
        <dbReference type="Google" id="ProtNLM"/>
    </source>
</evidence>
<dbReference type="CDD" id="cd12913">
    <property type="entry name" value="PDC1_MCP_like"/>
    <property type="match status" value="1"/>
</dbReference>
<dbReference type="AlphaFoldDB" id="A0A1V1P2U2"/>
<name>A0A1V1P2U2_9BACT</name>
<proteinExistence type="predicted"/>
<protein>
    <recommendedName>
        <fullName evidence="3">Methyl-accepting chemotaxis protein</fullName>
    </recommendedName>
</protein>
<organism evidence="1 2">
    <name type="scientific">Candidatus Magnetoglobus multicellularis str. Araruama</name>
    <dbReference type="NCBI Taxonomy" id="890399"/>
    <lineage>
        <taxon>Bacteria</taxon>
        <taxon>Pseudomonadati</taxon>
        <taxon>Thermodesulfobacteriota</taxon>
        <taxon>Desulfobacteria</taxon>
        <taxon>Desulfobacterales</taxon>
        <taxon>Desulfobacteraceae</taxon>
        <taxon>Candidatus Magnetoglobus</taxon>
    </lineage>
</organism>
<gene>
    <name evidence="1" type="ORF">OMM_04189</name>
</gene>
<evidence type="ECO:0000313" key="2">
    <source>
        <dbReference type="Proteomes" id="UP000189670"/>
    </source>
</evidence>
<sequence length="195" mass="22549">MTIKKFQTKISFWAGFCLLLTASFIVTSFAISMNRWANDQKRSKIDDARRYATATAKKHAYEIKAYLEVPLDSARTLAQTLSGIQHPDILIEIDRQETSGILKIILSKNPHFHAVYTGWEPNAFDDMDRGYINDPGHDETGRYIPYWYRNENDEIALRPLSDYDHPTGTYYQIPKSTHQECILNPIYAVLNDQKK</sequence>
<evidence type="ECO:0000313" key="1">
    <source>
        <dbReference type="EMBL" id="ETR69055.1"/>
    </source>
</evidence>
<dbReference type="Gene3D" id="3.30.450.20">
    <property type="entry name" value="PAS domain"/>
    <property type="match status" value="1"/>
</dbReference>